<dbReference type="Gene3D" id="1.10.10.10">
    <property type="entry name" value="Winged helix-like DNA-binding domain superfamily/Winged helix DNA-binding domain"/>
    <property type="match status" value="1"/>
</dbReference>
<evidence type="ECO:0000256" key="1">
    <source>
        <dbReference type="ARBA" id="ARBA00010641"/>
    </source>
</evidence>
<dbReference type="InterPro" id="IPR013249">
    <property type="entry name" value="RNA_pol_sigma70_r4_t2"/>
</dbReference>
<evidence type="ECO:0000256" key="4">
    <source>
        <dbReference type="ARBA" id="ARBA00023163"/>
    </source>
</evidence>
<evidence type="ECO:0000313" key="6">
    <source>
        <dbReference type="EMBL" id="URW75886.1"/>
    </source>
</evidence>
<comment type="similarity">
    <text evidence="1">Belongs to the sigma-70 factor family. ECF subfamily.</text>
</comment>
<evidence type="ECO:0000259" key="5">
    <source>
        <dbReference type="Pfam" id="PF08281"/>
    </source>
</evidence>
<proteinExistence type="inferred from homology"/>
<evidence type="ECO:0000256" key="3">
    <source>
        <dbReference type="ARBA" id="ARBA00023082"/>
    </source>
</evidence>
<dbReference type="InterPro" id="IPR014284">
    <property type="entry name" value="RNA_pol_sigma-70_dom"/>
</dbReference>
<dbReference type="InterPro" id="IPR036388">
    <property type="entry name" value="WH-like_DNA-bd_sf"/>
</dbReference>
<reference evidence="6" key="1">
    <citation type="submission" date="2022-05" db="EMBL/GenBank/DDBJ databases">
        <title>Sphingomonas sp. strain RMG20 Genome sequencing and assembly.</title>
        <authorList>
            <person name="Kim I."/>
        </authorList>
    </citation>
    <scope>NUCLEOTIDE SEQUENCE</scope>
    <source>
        <strain evidence="6">RMG20</strain>
    </source>
</reference>
<dbReference type="Pfam" id="PF08281">
    <property type="entry name" value="Sigma70_r4_2"/>
    <property type="match status" value="1"/>
</dbReference>
<dbReference type="SUPFAM" id="SSF88659">
    <property type="entry name" value="Sigma3 and sigma4 domains of RNA polymerase sigma factors"/>
    <property type="match status" value="1"/>
</dbReference>
<dbReference type="PANTHER" id="PTHR43133:SF63">
    <property type="entry name" value="RNA POLYMERASE SIGMA FACTOR FECI-RELATED"/>
    <property type="match status" value="1"/>
</dbReference>
<dbReference type="CDD" id="cd06171">
    <property type="entry name" value="Sigma70_r4"/>
    <property type="match status" value="1"/>
</dbReference>
<feature type="domain" description="RNA polymerase sigma factor 70 region 4 type 2" evidence="5">
    <location>
        <begin position="113"/>
        <end position="160"/>
    </location>
</feature>
<dbReference type="InterPro" id="IPR013325">
    <property type="entry name" value="RNA_pol_sigma_r2"/>
</dbReference>
<sequence>MLTDADRAAMREQWRTVEALYRDEAPHLARYFERRVARDDVLDLVQESFRRILGHRPEHPGSFLGRTAANLVLEFRRVAARRQARAHESYEEHHSPSVDPLPHLEARDTLAHLHAALNQLKPKTRNIFLMSRIEGMTYAEIAEAYGMSEEGVKKQVATAMHHVRRRVGDL</sequence>
<dbReference type="SUPFAM" id="SSF88946">
    <property type="entry name" value="Sigma2 domain of RNA polymerase sigma factors"/>
    <property type="match status" value="1"/>
</dbReference>
<dbReference type="Gene3D" id="1.10.1740.10">
    <property type="match status" value="1"/>
</dbReference>
<dbReference type="InterPro" id="IPR013324">
    <property type="entry name" value="RNA_pol_sigma_r3/r4-like"/>
</dbReference>
<keyword evidence="4" id="KW-0804">Transcription</keyword>
<evidence type="ECO:0000256" key="2">
    <source>
        <dbReference type="ARBA" id="ARBA00023015"/>
    </source>
</evidence>
<accession>A0ABY4TVZ6</accession>
<gene>
    <name evidence="6" type="ORF">M9980_01230</name>
</gene>
<dbReference type="NCBIfam" id="TIGR02937">
    <property type="entry name" value="sigma70-ECF"/>
    <property type="match status" value="1"/>
</dbReference>
<dbReference type="Proteomes" id="UP001055580">
    <property type="component" value="Chromosome"/>
</dbReference>
<dbReference type="InterPro" id="IPR039425">
    <property type="entry name" value="RNA_pol_sigma-70-like"/>
</dbReference>
<evidence type="ECO:0000313" key="7">
    <source>
        <dbReference type="Proteomes" id="UP001055580"/>
    </source>
</evidence>
<keyword evidence="7" id="KW-1185">Reference proteome</keyword>
<name>A0ABY4TVZ6_9SPHN</name>
<dbReference type="RefSeq" id="WP_250752523.1">
    <property type="nucleotide sequence ID" value="NZ_CP098401.1"/>
</dbReference>
<dbReference type="PANTHER" id="PTHR43133">
    <property type="entry name" value="RNA POLYMERASE ECF-TYPE SIGMA FACTO"/>
    <property type="match status" value="1"/>
</dbReference>
<protein>
    <submittedName>
        <fullName evidence="6">Sigma-70 family RNA polymerase sigma factor</fullName>
    </submittedName>
</protein>
<organism evidence="6 7">
    <name type="scientific">Sphingomonas donggukensis</name>
    <dbReference type="NCBI Taxonomy" id="2949093"/>
    <lineage>
        <taxon>Bacteria</taxon>
        <taxon>Pseudomonadati</taxon>
        <taxon>Pseudomonadota</taxon>
        <taxon>Alphaproteobacteria</taxon>
        <taxon>Sphingomonadales</taxon>
        <taxon>Sphingomonadaceae</taxon>
        <taxon>Sphingomonas</taxon>
    </lineage>
</organism>
<keyword evidence="2" id="KW-0805">Transcription regulation</keyword>
<dbReference type="EMBL" id="CP098401">
    <property type="protein sequence ID" value="URW75886.1"/>
    <property type="molecule type" value="Genomic_DNA"/>
</dbReference>
<keyword evidence="3" id="KW-0731">Sigma factor</keyword>